<evidence type="ECO:0000256" key="1">
    <source>
        <dbReference type="SAM" id="MobiDB-lite"/>
    </source>
</evidence>
<proteinExistence type="predicted"/>
<evidence type="ECO:0000313" key="2">
    <source>
        <dbReference type="EMBL" id="CAI2385569.1"/>
    </source>
</evidence>
<evidence type="ECO:0000313" key="3">
    <source>
        <dbReference type="Proteomes" id="UP001295684"/>
    </source>
</evidence>
<dbReference type="Proteomes" id="UP001295684">
    <property type="component" value="Unassembled WGS sequence"/>
</dbReference>
<accession>A0AAD1Y6I4</accession>
<dbReference type="EMBL" id="CAMPGE010028000">
    <property type="protein sequence ID" value="CAI2385569.1"/>
    <property type="molecule type" value="Genomic_DNA"/>
</dbReference>
<dbReference type="AlphaFoldDB" id="A0AAD1Y6I4"/>
<comment type="caution">
    <text evidence="2">The sequence shown here is derived from an EMBL/GenBank/DDBJ whole genome shotgun (WGS) entry which is preliminary data.</text>
</comment>
<name>A0AAD1Y6I4_EUPCR</name>
<gene>
    <name evidence="2" type="ORF">ECRASSUSDP1_LOCUS27146</name>
</gene>
<keyword evidence="3" id="KW-1185">Reference proteome</keyword>
<feature type="region of interest" description="Disordered" evidence="1">
    <location>
        <begin position="1"/>
        <end position="31"/>
    </location>
</feature>
<protein>
    <submittedName>
        <fullName evidence="2">Uncharacterized protein</fullName>
    </submittedName>
</protein>
<reference evidence="2" key="1">
    <citation type="submission" date="2023-07" db="EMBL/GenBank/DDBJ databases">
        <authorList>
            <consortium name="AG Swart"/>
            <person name="Singh M."/>
            <person name="Singh A."/>
            <person name="Seah K."/>
            <person name="Emmerich C."/>
        </authorList>
    </citation>
    <scope>NUCLEOTIDE SEQUENCE</scope>
    <source>
        <strain evidence="2">DP1</strain>
    </source>
</reference>
<organism evidence="2 3">
    <name type="scientific">Euplotes crassus</name>
    <dbReference type="NCBI Taxonomy" id="5936"/>
    <lineage>
        <taxon>Eukaryota</taxon>
        <taxon>Sar</taxon>
        <taxon>Alveolata</taxon>
        <taxon>Ciliophora</taxon>
        <taxon>Intramacronucleata</taxon>
        <taxon>Spirotrichea</taxon>
        <taxon>Hypotrichia</taxon>
        <taxon>Euplotida</taxon>
        <taxon>Euplotidae</taxon>
        <taxon>Moneuplotes</taxon>
    </lineage>
</organism>
<sequence length="469" mass="56021">MEEKRRETSESGFYVQADLSDEPSSEGFKDEEIKRADYRRIRFKHRTKANKSIKNRSIEESEGYVNDTIRRSKEINDARSETRTEGKLLHTMGYDPRTKGMFRNVVSSVFKNKSQNLPYLKNKTSKLNIGNYFNKVLKNSATPDPKEFKKLPYKFSKYPSFEDYHRIDLFKRLQERLNRSLNLKIKKCQNSQSPVLVEREDNSYLQKTNEVDNPASRSLTKKINLERKKSRYKINQPSEVKKYKFTKTKLEDIFSANRVKRNQNLRKYNLTTFSQKSDTMPRDDQIREKNDKCTKKWISPFINFKMTQNYKGRNHDFIRQQLSESFENIKNRYLQEQGRIKAAELKSHMTDMPRREHPKIIPIKKNTQFISLKQSKMEEITKSRNVSAAVTSYIDNKNKTLNSQLFFENKKLSCSSHVSRLIESIYERSFRRNRLNSIEELKKLFNNTSIVRHKKERSREQEFYEDFLQ</sequence>